<feature type="chain" id="PRO_5011650446" description="Aspartyl protease" evidence="1">
    <location>
        <begin position="26"/>
        <end position="321"/>
    </location>
</feature>
<name>A0A1H3ENW8_9BACT</name>
<keyword evidence="1" id="KW-0732">Signal</keyword>
<organism evidence="2 3">
    <name type="scientific">Hymenobacter psychrophilus</name>
    <dbReference type="NCBI Taxonomy" id="651662"/>
    <lineage>
        <taxon>Bacteria</taxon>
        <taxon>Pseudomonadati</taxon>
        <taxon>Bacteroidota</taxon>
        <taxon>Cytophagia</taxon>
        <taxon>Cytophagales</taxon>
        <taxon>Hymenobacteraceae</taxon>
        <taxon>Hymenobacter</taxon>
    </lineage>
</organism>
<keyword evidence="3" id="KW-1185">Reference proteome</keyword>
<evidence type="ECO:0008006" key="4">
    <source>
        <dbReference type="Google" id="ProtNLM"/>
    </source>
</evidence>
<dbReference type="PROSITE" id="PS51257">
    <property type="entry name" value="PROKAR_LIPOPROTEIN"/>
    <property type="match status" value="1"/>
</dbReference>
<dbReference type="AlphaFoldDB" id="A0A1H3ENW8"/>
<dbReference type="EMBL" id="FNOV01000003">
    <property type="protein sequence ID" value="SDX80305.1"/>
    <property type="molecule type" value="Genomic_DNA"/>
</dbReference>
<dbReference type="RefSeq" id="WP_092738548.1">
    <property type="nucleotide sequence ID" value="NZ_FNOV01000003.1"/>
</dbReference>
<sequence>MKLAVRPLLLATTILLSACATPRSATTSPPAYPWFAFEWYTAKIQGKEYKAAIFIPIKIRDLQANFIAQFDLGSDATMLYGDALKNYFPTRAQLYALLDTTRSGMSDSGVRNYGTTGLPVVFGPMQVARPLFMSGYGDETPVDSLHTKSQKLAGTIGGDFVAGKVLVIDYPQQRMCVLDSVDAYWQARTSFVASQVRDNRMHIPLTIAQRTYWVLFDTGSSLFTLTTDEQTWRGIARPGPPTDTLVVNSWGKQVAYYAAPAQAAVYLGTQQLPPAKAWFNRDQRHLEFMKATGVEGITGNALFQNDVIVLDFKRNRFGVVK</sequence>
<accession>A0A1H3ENW8</accession>
<protein>
    <recommendedName>
        <fullName evidence="4">Aspartyl protease</fullName>
    </recommendedName>
</protein>
<proteinExistence type="predicted"/>
<dbReference type="OrthoDB" id="7548156at2"/>
<reference evidence="3" key="1">
    <citation type="submission" date="2016-10" db="EMBL/GenBank/DDBJ databases">
        <authorList>
            <person name="Varghese N."/>
            <person name="Submissions S."/>
        </authorList>
    </citation>
    <scope>NUCLEOTIDE SEQUENCE [LARGE SCALE GENOMIC DNA]</scope>
    <source>
        <strain evidence="3">CGMCC 1.8975</strain>
    </source>
</reference>
<evidence type="ECO:0000313" key="3">
    <source>
        <dbReference type="Proteomes" id="UP000199249"/>
    </source>
</evidence>
<dbReference type="InterPro" id="IPR001969">
    <property type="entry name" value="Aspartic_peptidase_AS"/>
</dbReference>
<dbReference type="PROSITE" id="PS00141">
    <property type="entry name" value="ASP_PROTEASE"/>
    <property type="match status" value="1"/>
</dbReference>
<feature type="signal peptide" evidence="1">
    <location>
        <begin position="1"/>
        <end position="25"/>
    </location>
</feature>
<gene>
    <name evidence="2" type="ORF">SAMN04488069_103232</name>
</gene>
<dbReference type="Proteomes" id="UP000199249">
    <property type="component" value="Unassembled WGS sequence"/>
</dbReference>
<dbReference type="GO" id="GO:0004190">
    <property type="term" value="F:aspartic-type endopeptidase activity"/>
    <property type="evidence" value="ECO:0007669"/>
    <property type="project" value="InterPro"/>
</dbReference>
<evidence type="ECO:0000313" key="2">
    <source>
        <dbReference type="EMBL" id="SDX80305.1"/>
    </source>
</evidence>
<evidence type="ECO:0000256" key="1">
    <source>
        <dbReference type="SAM" id="SignalP"/>
    </source>
</evidence>
<dbReference type="GO" id="GO:0006508">
    <property type="term" value="P:proteolysis"/>
    <property type="evidence" value="ECO:0007669"/>
    <property type="project" value="InterPro"/>
</dbReference>
<dbReference type="STRING" id="651662.SAMN04488069_103232"/>